<evidence type="ECO:0000313" key="10">
    <source>
        <dbReference type="EMBL" id="QOL50171.1"/>
    </source>
</evidence>
<evidence type="ECO:0000256" key="2">
    <source>
        <dbReference type="ARBA" id="ARBA00005791"/>
    </source>
</evidence>
<sequence length="229" mass="25264">MQMLRRLLCTAALLTLSGVVAAAPAAPTAPKEGVQYRVLPQKMDTPAGKQVEVIEFFAYYCPHCNVFEPLLADWVKKQGDNIVFKRVHVAGGARVLPQQRLFYALDALGLVGQYHTKAFAAMHQQGARFANDEEVIDWAVKSGIDRARFVDAYNAFGTQAKARRAAAMMNEYRVDHWPMVAIDGRFITSPSMANPEGSPAQTEIEQQQVALQVMDALVEKAKAAKADKK</sequence>
<dbReference type="EMBL" id="CP062941">
    <property type="protein sequence ID" value="QOL50171.1"/>
    <property type="molecule type" value="Genomic_DNA"/>
</dbReference>
<comment type="subcellular location">
    <subcellularLocation>
        <location evidence="1">Periplasm</location>
    </subcellularLocation>
</comment>
<dbReference type="PROSITE" id="PS51352">
    <property type="entry name" value="THIOREDOXIN_2"/>
    <property type="match status" value="1"/>
</dbReference>
<feature type="signal peptide" evidence="8">
    <location>
        <begin position="1"/>
        <end position="22"/>
    </location>
</feature>
<keyword evidence="5" id="KW-0574">Periplasm</keyword>
<evidence type="ECO:0000256" key="6">
    <source>
        <dbReference type="ARBA" id="ARBA00023157"/>
    </source>
</evidence>
<gene>
    <name evidence="10" type="ORF">LPB04_02255</name>
</gene>
<keyword evidence="7" id="KW-0676">Redox-active center</keyword>
<organism evidence="10 11">
    <name type="scientific">Massilia litorea</name>
    <dbReference type="NCBI Taxonomy" id="2769491"/>
    <lineage>
        <taxon>Bacteria</taxon>
        <taxon>Pseudomonadati</taxon>
        <taxon>Pseudomonadota</taxon>
        <taxon>Betaproteobacteria</taxon>
        <taxon>Burkholderiales</taxon>
        <taxon>Oxalobacteraceae</taxon>
        <taxon>Telluria group</taxon>
        <taxon>Massilia</taxon>
    </lineage>
</organism>
<feature type="chain" id="PRO_5032970506" description="Thiol:disulfide interchange protein DsbA" evidence="8">
    <location>
        <begin position="23"/>
        <end position="229"/>
    </location>
</feature>
<dbReference type="GO" id="GO:0015036">
    <property type="term" value="F:disulfide oxidoreductase activity"/>
    <property type="evidence" value="ECO:0007669"/>
    <property type="project" value="UniProtKB-ARBA"/>
</dbReference>
<keyword evidence="11" id="KW-1185">Reference proteome</keyword>
<dbReference type="KEGG" id="mlir:LPB04_02255"/>
<dbReference type="InterPro" id="IPR050824">
    <property type="entry name" value="Thiol_disulfide_DsbA"/>
</dbReference>
<comment type="similarity">
    <text evidence="2">Belongs to the thioredoxin family. DsbA subfamily.</text>
</comment>
<keyword evidence="6" id="KW-1015">Disulfide bond</keyword>
<dbReference type="GO" id="GO:0042597">
    <property type="term" value="C:periplasmic space"/>
    <property type="evidence" value="ECO:0007669"/>
    <property type="project" value="UniProtKB-SubCell"/>
</dbReference>
<dbReference type="AlphaFoldDB" id="A0A7L9U520"/>
<dbReference type="Proteomes" id="UP000593875">
    <property type="component" value="Chromosome"/>
</dbReference>
<feature type="domain" description="Thioredoxin" evidence="9">
    <location>
        <begin position="15"/>
        <end position="171"/>
    </location>
</feature>
<dbReference type="Gene3D" id="3.40.30.10">
    <property type="entry name" value="Glutaredoxin"/>
    <property type="match status" value="2"/>
</dbReference>
<dbReference type="CDD" id="cd03019">
    <property type="entry name" value="DsbA_DsbA"/>
    <property type="match status" value="1"/>
</dbReference>
<proteinExistence type="inferred from homology"/>
<dbReference type="InterPro" id="IPR023205">
    <property type="entry name" value="DsbA/DsbL"/>
</dbReference>
<keyword evidence="4 8" id="KW-0732">Signal</keyword>
<evidence type="ECO:0000256" key="7">
    <source>
        <dbReference type="ARBA" id="ARBA00023284"/>
    </source>
</evidence>
<evidence type="ECO:0000256" key="1">
    <source>
        <dbReference type="ARBA" id="ARBA00004418"/>
    </source>
</evidence>
<evidence type="ECO:0000313" key="11">
    <source>
        <dbReference type="Proteomes" id="UP000593875"/>
    </source>
</evidence>
<dbReference type="InterPro" id="IPR017937">
    <property type="entry name" value="Thioredoxin_CS"/>
</dbReference>
<dbReference type="PROSITE" id="PS00194">
    <property type="entry name" value="THIOREDOXIN_1"/>
    <property type="match status" value="1"/>
</dbReference>
<dbReference type="Pfam" id="PF01323">
    <property type="entry name" value="DSBA"/>
    <property type="match status" value="1"/>
</dbReference>
<evidence type="ECO:0000256" key="3">
    <source>
        <dbReference type="ARBA" id="ARBA00013831"/>
    </source>
</evidence>
<dbReference type="InterPro" id="IPR013766">
    <property type="entry name" value="Thioredoxin_domain"/>
</dbReference>
<dbReference type="PANTHER" id="PTHR35891:SF3">
    <property type="entry name" value="THIOL:DISULFIDE INTERCHANGE PROTEIN DSBL"/>
    <property type="match status" value="1"/>
</dbReference>
<evidence type="ECO:0000256" key="4">
    <source>
        <dbReference type="ARBA" id="ARBA00022729"/>
    </source>
</evidence>
<protein>
    <recommendedName>
        <fullName evidence="3">Thiol:disulfide interchange protein DsbA</fullName>
    </recommendedName>
</protein>
<reference evidence="10 11" key="1">
    <citation type="submission" date="2020-10" db="EMBL/GenBank/DDBJ databases">
        <title>Genome sequencing of Massilia sp. LPB0304.</title>
        <authorList>
            <person name="Kim J."/>
        </authorList>
    </citation>
    <scope>NUCLEOTIDE SEQUENCE [LARGE SCALE GENOMIC DNA]</scope>
    <source>
        <strain evidence="10 11">LPB0304</strain>
    </source>
</reference>
<dbReference type="InterPro" id="IPR036249">
    <property type="entry name" value="Thioredoxin-like_sf"/>
</dbReference>
<evidence type="ECO:0000256" key="5">
    <source>
        <dbReference type="ARBA" id="ARBA00022764"/>
    </source>
</evidence>
<dbReference type="InterPro" id="IPR001853">
    <property type="entry name" value="DSBA-like_thioredoxin_dom"/>
</dbReference>
<dbReference type="SUPFAM" id="SSF52833">
    <property type="entry name" value="Thioredoxin-like"/>
    <property type="match status" value="1"/>
</dbReference>
<dbReference type="RefSeq" id="WP_193687189.1">
    <property type="nucleotide sequence ID" value="NZ_CP062941.1"/>
</dbReference>
<evidence type="ECO:0000256" key="8">
    <source>
        <dbReference type="SAM" id="SignalP"/>
    </source>
</evidence>
<accession>A0A7L9U520</accession>
<name>A0A7L9U520_9BURK</name>
<dbReference type="PANTHER" id="PTHR35891">
    <property type="entry name" value="THIOL:DISULFIDE INTERCHANGE PROTEIN DSBA"/>
    <property type="match status" value="1"/>
</dbReference>
<evidence type="ECO:0000259" key="9">
    <source>
        <dbReference type="PROSITE" id="PS51352"/>
    </source>
</evidence>